<name>A0A1R3K609_COCAP</name>
<evidence type="ECO:0000313" key="1">
    <source>
        <dbReference type="EMBL" id="OMP02532.1"/>
    </source>
</evidence>
<organism evidence="1 2">
    <name type="scientific">Corchorus capsularis</name>
    <name type="common">Jute</name>
    <dbReference type="NCBI Taxonomy" id="210143"/>
    <lineage>
        <taxon>Eukaryota</taxon>
        <taxon>Viridiplantae</taxon>
        <taxon>Streptophyta</taxon>
        <taxon>Embryophyta</taxon>
        <taxon>Tracheophyta</taxon>
        <taxon>Spermatophyta</taxon>
        <taxon>Magnoliopsida</taxon>
        <taxon>eudicotyledons</taxon>
        <taxon>Gunneridae</taxon>
        <taxon>Pentapetalae</taxon>
        <taxon>rosids</taxon>
        <taxon>malvids</taxon>
        <taxon>Malvales</taxon>
        <taxon>Malvaceae</taxon>
        <taxon>Grewioideae</taxon>
        <taxon>Apeibeae</taxon>
        <taxon>Corchorus</taxon>
    </lineage>
</organism>
<protein>
    <submittedName>
        <fullName evidence="1">Uncharacterized protein</fullName>
    </submittedName>
</protein>
<evidence type="ECO:0000313" key="2">
    <source>
        <dbReference type="Proteomes" id="UP000188268"/>
    </source>
</evidence>
<proteinExistence type="predicted"/>
<sequence length="29" mass="3334">MKTQEQHLYVSGFDCFSKCFKAYTIATVS</sequence>
<accession>A0A1R3K609</accession>
<comment type="caution">
    <text evidence="1">The sequence shown here is derived from an EMBL/GenBank/DDBJ whole genome shotgun (WGS) entry which is preliminary data.</text>
</comment>
<keyword evidence="2" id="KW-1185">Reference proteome</keyword>
<dbReference type="Proteomes" id="UP000188268">
    <property type="component" value="Unassembled WGS sequence"/>
</dbReference>
<feature type="non-terminal residue" evidence="1">
    <location>
        <position position="29"/>
    </location>
</feature>
<reference evidence="1 2" key="1">
    <citation type="submission" date="2013-09" db="EMBL/GenBank/DDBJ databases">
        <title>Corchorus capsularis genome sequencing.</title>
        <authorList>
            <person name="Alam M."/>
            <person name="Haque M.S."/>
            <person name="Islam M.S."/>
            <person name="Emdad E.M."/>
            <person name="Islam M.M."/>
            <person name="Ahmed B."/>
            <person name="Halim A."/>
            <person name="Hossen Q.M.M."/>
            <person name="Hossain M.Z."/>
            <person name="Ahmed R."/>
            <person name="Khan M.M."/>
            <person name="Islam R."/>
            <person name="Rashid M.M."/>
            <person name="Khan S.A."/>
            <person name="Rahman M.S."/>
            <person name="Alam M."/>
        </authorList>
    </citation>
    <scope>NUCLEOTIDE SEQUENCE [LARGE SCALE GENOMIC DNA]</scope>
    <source>
        <strain evidence="2">cv. CVL-1</strain>
        <tissue evidence="1">Whole seedling</tissue>
    </source>
</reference>
<dbReference type="EMBL" id="AWWV01006207">
    <property type="protein sequence ID" value="OMP02532.1"/>
    <property type="molecule type" value="Genomic_DNA"/>
</dbReference>
<gene>
    <name evidence="1" type="ORF">CCACVL1_02773</name>
</gene>
<dbReference type="Gramene" id="OMP02532">
    <property type="protein sequence ID" value="OMP02532"/>
    <property type="gene ID" value="CCACVL1_02773"/>
</dbReference>
<dbReference type="AlphaFoldDB" id="A0A1R3K609"/>